<dbReference type="RefSeq" id="WP_377782455.1">
    <property type="nucleotide sequence ID" value="NZ_JBHSKB010000001.1"/>
</dbReference>
<protein>
    <submittedName>
        <fullName evidence="1">Uncharacterized protein</fullName>
    </submittedName>
</protein>
<keyword evidence="2" id="KW-1185">Reference proteome</keyword>
<evidence type="ECO:0000313" key="1">
    <source>
        <dbReference type="EMBL" id="MBP2383801.1"/>
    </source>
</evidence>
<evidence type="ECO:0000313" key="2">
    <source>
        <dbReference type="Proteomes" id="UP001519290"/>
    </source>
</evidence>
<sequence>MSGPRYWGYNCMGKHSNATVSRKDHAAEADSRGYADVFEGREGLAR</sequence>
<accession>A0ABS4X648</accession>
<reference evidence="1 2" key="1">
    <citation type="submission" date="2021-03" db="EMBL/GenBank/DDBJ databases">
        <title>Sequencing the genomes of 1000 actinobacteria strains.</title>
        <authorList>
            <person name="Klenk H.-P."/>
        </authorList>
    </citation>
    <scope>NUCLEOTIDE SEQUENCE [LARGE SCALE GENOMIC DNA]</scope>
    <source>
        <strain evidence="1 2">DSM 14566</strain>
    </source>
</reference>
<proteinExistence type="predicted"/>
<comment type="caution">
    <text evidence="1">The sequence shown here is derived from an EMBL/GenBank/DDBJ whole genome shotgun (WGS) entry which is preliminary data.</text>
</comment>
<dbReference type="Proteomes" id="UP001519290">
    <property type="component" value="Unassembled WGS sequence"/>
</dbReference>
<gene>
    <name evidence="1" type="ORF">JOF43_003790</name>
</gene>
<dbReference type="EMBL" id="JAGIOD010000002">
    <property type="protein sequence ID" value="MBP2383801.1"/>
    <property type="molecule type" value="Genomic_DNA"/>
</dbReference>
<name>A0ABS4X648_9MICO</name>
<organism evidence="1 2">
    <name type="scientific">Brachybacterium sacelli</name>
    <dbReference type="NCBI Taxonomy" id="173364"/>
    <lineage>
        <taxon>Bacteria</taxon>
        <taxon>Bacillati</taxon>
        <taxon>Actinomycetota</taxon>
        <taxon>Actinomycetes</taxon>
        <taxon>Micrococcales</taxon>
        <taxon>Dermabacteraceae</taxon>
        <taxon>Brachybacterium</taxon>
    </lineage>
</organism>